<dbReference type="Proteomes" id="UP000270834">
    <property type="component" value="Unassembled WGS sequence"/>
</dbReference>
<dbReference type="GO" id="GO:0004358">
    <property type="term" value="F:L-glutamate N-acetyltransferase activity, acting on acetyl-L-ornithine as donor"/>
    <property type="evidence" value="ECO:0007669"/>
    <property type="project" value="UniProtKB-UniRule"/>
</dbReference>
<comment type="caution">
    <text evidence="11">The sequence shown here is derived from an EMBL/GenBank/DDBJ whole genome shotgun (WGS) entry which is preliminary data.</text>
</comment>
<dbReference type="GO" id="GO:0004042">
    <property type="term" value="F:L-glutamate N-acetyltransferase activity"/>
    <property type="evidence" value="ECO:0007669"/>
    <property type="project" value="UniProtKB-UniRule"/>
</dbReference>
<name>A0A3M5E7E5_PSEAI</name>
<feature type="binding site" evidence="9">
    <location>
        <position position="344"/>
    </location>
    <ligand>
        <name>substrate</name>
    </ligand>
</feature>
<evidence type="ECO:0000256" key="3">
    <source>
        <dbReference type="ARBA" id="ARBA00022571"/>
    </source>
</evidence>
<dbReference type="InterPro" id="IPR002813">
    <property type="entry name" value="Arg_biosynth_ArgJ"/>
</dbReference>
<dbReference type="PANTHER" id="PTHR23100:SF0">
    <property type="entry name" value="ARGININE BIOSYNTHESIS BIFUNCTIONAL PROTEIN ARGJ, MITOCHONDRIAL"/>
    <property type="match status" value="1"/>
</dbReference>
<comment type="pathway">
    <text evidence="9">Amino-acid biosynthesis; L-arginine biosynthesis; L-ornithine and N-acetyl-L-glutamate from L-glutamate and N(2)-acetyl-L-ornithine (cyclic): step 1/1.</text>
</comment>
<evidence type="ECO:0000256" key="9">
    <source>
        <dbReference type="HAMAP-Rule" id="MF_01106"/>
    </source>
</evidence>
<evidence type="ECO:0000256" key="10">
    <source>
        <dbReference type="SAM" id="MobiDB-lite"/>
    </source>
</evidence>
<feature type="binding site" evidence="9">
    <location>
        <position position="381"/>
    </location>
    <ligand>
        <name>substrate</name>
    </ligand>
</feature>
<reference evidence="11 12" key="1">
    <citation type="submission" date="2018-08" db="EMBL/GenBank/DDBJ databases">
        <title>Recombination of ecologically and evolutionarily significant loci maintains genetic cohesion in the Pseudomonas syringae species complex.</title>
        <authorList>
            <person name="Dillon M."/>
            <person name="Thakur S."/>
            <person name="Almeida R.N.D."/>
            <person name="Weir B.S."/>
            <person name="Guttman D.S."/>
        </authorList>
    </citation>
    <scope>NUCLEOTIDE SEQUENCE [LARGE SCALE GENOMIC DNA]</scope>
    <source>
        <strain evidence="11 12">ICMP 7846</strain>
    </source>
</reference>
<comment type="function">
    <text evidence="9">Catalyzes two activities which are involved in the cyclic version of arginine biosynthesis: the synthesis of N-acetylglutamate from glutamate and acetyl-CoA as the acetyl donor, and of ornithine by transacetylation between N(2)-acetylornithine and glutamate.</text>
</comment>
<dbReference type="Pfam" id="PF01960">
    <property type="entry name" value="ArgJ"/>
    <property type="match status" value="1"/>
</dbReference>
<dbReference type="FunFam" id="3.60.70.12:FF:000001">
    <property type="entry name" value="Arginine biosynthesis bifunctional protein ArgJ, chloroplastic"/>
    <property type="match status" value="1"/>
</dbReference>
<dbReference type="UniPathway" id="UPA00068">
    <property type="reaction ID" value="UER00106"/>
</dbReference>
<feature type="chain" id="PRO_5023293724" description="Arginine biosynthesis bifunctional protein ArgJ alpha chain" evidence="9">
    <location>
        <begin position="1"/>
        <end position="380"/>
    </location>
</feature>
<dbReference type="FunFam" id="3.10.20.340:FF:000001">
    <property type="entry name" value="Arginine biosynthesis bifunctional protein ArgJ, chloroplastic"/>
    <property type="match status" value="1"/>
</dbReference>
<feature type="site" description="Involved in the stabilization of negative charge on the oxyanion by the formation of the oxyanion hole" evidence="9">
    <location>
        <position position="308"/>
    </location>
</feature>
<dbReference type="CDD" id="cd02152">
    <property type="entry name" value="OAT"/>
    <property type="match status" value="1"/>
</dbReference>
<evidence type="ECO:0000256" key="4">
    <source>
        <dbReference type="ARBA" id="ARBA00022605"/>
    </source>
</evidence>
<keyword evidence="7 9" id="KW-0012">Acyltransferase</keyword>
<evidence type="ECO:0000256" key="1">
    <source>
        <dbReference type="ARBA" id="ARBA00006774"/>
    </source>
</evidence>
<dbReference type="GO" id="GO:0005737">
    <property type="term" value="C:cytoplasm"/>
    <property type="evidence" value="ECO:0007669"/>
    <property type="project" value="UniProtKB-SubCell"/>
</dbReference>
<feature type="binding site" evidence="9">
    <location>
        <position position="592"/>
    </location>
    <ligand>
        <name>substrate</name>
    </ligand>
</feature>
<gene>
    <name evidence="9" type="primary">argJ</name>
    <name evidence="11" type="ORF">ALP65_03955</name>
</gene>
<evidence type="ECO:0000256" key="5">
    <source>
        <dbReference type="ARBA" id="ARBA00022679"/>
    </source>
</evidence>
<keyword evidence="5 9" id="KW-0808">Transferase</keyword>
<dbReference type="NCBIfam" id="NF003802">
    <property type="entry name" value="PRK05388.1"/>
    <property type="match status" value="1"/>
</dbReference>
<comment type="subcellular location">
    <subcellularLocation>
        <location evidence="9">Cytoplasm</location>
    </subcellularLocation>
</comment>
<dbReference type="EC" id="2.3.1.35" evidence="9"/>
<dbReference type="Gene3D" id="3.10.20.340">
    <property type="entry name" value="ArgJ beta chain, C-terminal domain"/>
    <property type="match status" value="1"/>
</dbReference>
<dbReference type="HAMAP" id="MF_01106">
    <property type="entry name" value="ArgJ"/>
    <property type="match status" value="1"/>
</dbReference>
<feature type="active site" description="Nucleophile" evidence="9">
    <location>
        <position position="381"/>
    </location>
</feature>
<organism evidence="11 12">
    <name type="scientific">Pseudomonas aeruginosa</name>
    <dbReference type="NCBI Taxonomy" id="287"/>
    <lineage>
        <taxon>Bacteria</taxon>
        <taxon>Pseudomonadati</taxon>
        <taxon>Pseudomonadota</taxon>
        <taxon>Gammaproteobacteria</taxon>
        <taxon>Pseudomonadales</taxon>
        <taxon>Pseudomonadaceae</taxon>
        <taxon>Pseudomonas</taxon>
    </lineage>
</organism>
<keyword evidence="4 9" id="KW-0028">Amino-acid biosynthesis</keyword>
<feature type="site" description="Involved in the stabilization of negative charge on the oxyanion by the formation of the oxyanion hole" evidence="9">
    <location>
        <position position="307"/>
    </location>
</feature>
<comment type="subunit">
    <text evidence="2 9">Heterotetramer of two alpha and two beta chains.</text>
</comment>
<dbReference type="SUPFAM" id="SSF56266">
    <property type="entry name" value="DmpA/ArgJ-like"/>
    <property type="match status" value="1"/>
</dbReference>
<keyword evidence="9" id="KW-0963">Cytoplasm</keyword>
<comment type="similarity">
    <text evidence="1 9">Belongs to the ArgJ family.</text>
</comment>
<dbReference type="AlphaFoldDB" id="A0A3M5E7E5"/>
<proteinExistence type="inferred from homology"/>
<dbReference type="EMBL" id="RBSQ01000435">
    <property type="protein sequence ID" value="RMS58125.1"/>
    <property type="molecule type" value="Genomic_DNA"/>
</dbReference>
<comment type="catalytic activity">
    <reaction evidence="8 9">
        <text>N(2)-acetyl-L-ornithine + L-glutamate = N-acetyl-L-glutamate + L-ornithine</text>
        <dbReference type="Rhea" id="RHEA:15349"/>
        <dbReference type="ChEBI" id="CHEBI:29985"/>
        <dbReference type="ChEBI" id="CHEBI:44337"/>
        <dbReference type="ChEBI" id="CHEBI:46911"/>
        <dbReference type="ChEBI" id="CHEBI:57805"/>
        <dbReference type="EC" id="2.3.1.35"/>
    </reaction>
</comment>
<evidence type="ECO:0000313" key="11">
    <source>
        <dbReference type="EMBL" id="RMS58125.1"/>
    </source>
</evidence>
<evidence type="ECO:0000256" key="7">
    <source>
        <dbReference type="ARBA" id="ARBA00023315"/>
    </source>
</evidence>
<feature type="binding site" evidence="9">
    <location>
        <position position="468"/>
    </location>
    <ligand>
        <name>substrate</name>
    </ligand>
</feature>
<feature type="binding site" evidence="9">
    <location>
        <position position="370"/>
    </location>
    <ligand>
        <name>substrate</name>
    </ligand>
</feature>
<dbReference type="InterPro" id="IPR042195">
    <property type="entry name" value="ArgJ_beta_C"/>
</dbReference>
<dbReference type="NCBIfam" id="TIGR00120">
    <property type="entry name" value="ArgJ"/>
    <property type="match status" value="1"/>
</dbReference>
<evidence type="ECO:0000256" key="8">
    <source>
        <dbReference type="ARBA" id="ARBA00049439"/>
    </source>
</evidence>
<protein>
    <recommendedName>
        <fullName evidence="9">Arginine biosynthesis bifunctional protein ArgJ</fullName>
    </recommendedName>
    <domain>
        <recommendedName>
            <fullName evidence="9">Glutamate N-acetyltransferase</fullName>
            <ecNumber evidence="9">2.3.1.35</ecNumber>
        </recommendedName>
        <alternativeName>
            <fullName evidence="9">Ornithine acetyltransferase</fullName>
            <shortName evidence="9">OATase</shortName>
        </alternativeName>
        <alternativeName>
            <fullName evidence="9">Ornithine transacetylase</fullName>
        </alternativeName>
    </domain>
    <domain>
        <recommendedName>
            <fullName evidence="9">Amino-acid acetyltransferase</fullName>
            <ecNumber evidence="9">2.3.1.1</ecNumber>
        </recommendedName>
        <alternativeName>
            <fullName evidence="9">N-acetylglutamate synthase</fullName>
            <shortName evidence="9">AGSase</shortName>
        </alternativeName>
    </domain>
    <component>
        <recommendedName>
            <fullName evidence="9">Arginine biosynthesis bifunctional protein ArgJ alpha chain</fullName>
        </recommendedName>
    </component>
    <component>
        <recommendedName>
            <fullName evidence="9">Arginine biosynthesis bifunctional protein ArgJ beta chain</fullName>
        </recommendedName>
    </component>
</protein>
<feature type="chain" id="PRO_5023293723" description="Arginine biosynthesis bifunctional protein ArgJ beta chain" evidence="9">
    <location>
        <begin position="381"/>
        <end position="597"/>
    </location>
</feature>
<dbReference type="Gene3D" id="3.60.70.12">
    <property type="entry name" value="L-amino peptidase D-ALA esterase/amidase"/>
    <property type="match status" value="1"/>
</dbReference>
<comment type="catalytic activity">
    <reaction evidence="9">
        <text>L-glutamate + acetyl-CoA = N-acetyl-L-glutamate + CoA + H(+)</text>
        <dbReference type="Rhea" id="RHEA:24292"/>
        <dbReference type="ChEBI" id="CHEBI:15378"/>
        <dbReference type="ChEBI" id="CHEBI:29985"/>
        <dbReference type="ChEBI" id="CHEBI:44337"/>
        <dbReference type="ChEBI" id="CHEBI:57287"/>
        <dbReference type="ChEBI" id="CHEBI:57288"/>
        <dbReference type="EC" id="2.3.1.1"/>
    </reaction>
</comment>
<evidence type="ECO:0000256" key="2">
    <source>
        <dbReference type="ARBA" id="ARBA00011475"/>
    </source>
</evidence>
<evidence type="ECO:0000256" key="6">
    <source>
        <dbReference type="ARBA" id="ARBA00022813"/>
    </source>
</evidence>
<dbReference type="PANTHER" id="PTHR23100">
    <property type="entry name" value="ARGININE BIOSYNTHESIS BIFUNCTIONAL PROTEIN ARGJ"/>
    <property type="match status" value="1"/>
</dbReference>
<feature type="site" description="Cleavage; by autolysis" evidence="9">
    <location>
        <begin position="380"/>
        <end position="381"/>
    </location>
</feature>
<sequence>MEGPPVDHGPPAARHPPAWLRAEESEAGIQARVLHPVPGAAGLDQARHHPRAVPRPGPSRRPGRRGGPPASRGGGTGQAHAVPARRGSLDGAGRGRRGRRASRGPGSGRAARACAQRAEDRPQRALPVRFRQEIQALPRAAGLSFPPGSPTPRPVLPLAAFVRIGASPAPMRFPSRRRRRHRVHCLVKERVPMAVGLGPLSTLHPVPGFELGIASAGIKRPGRKDVVVMRCAEGSSVAGVFTLNAFCAAPVTLAKQRFLGEVRYLLTNTGNANAGTGEAGLAAAAQTCAKLAELAGVAETSVLPYSTGVIGEPLPVAKIEAALPAALADLAEDRWAEAAAGIMTTDTLPKGASRQFVHDGVTVTVTGISKGAGMIKPNMATMLGYIATDAKVAQGVLQDLLRDAANKSFNRITIDGDTSTNDCCMLIATGRAALPEVTQASGALFAALKQAVLEVSMELAQAIVRDGEGATKFVTVQVNGGATHQECLDVGYAVAHSPLIKTALFASDPNWGRILAAVGRAGVANLDVSKIDVFLGDVCIASRGGRAASYTEEQGAAVMAQAEIGIRIELGRGTCSETIWTTDLSHEYVKINAEYRT</sequence>
<keyword evidence="3 9" id="KW-0055">Arginine biosynthesis</keyword>
<keyword evidence="6 9" id="KW-0068">Autocatalytic cleavage</keyword>
<comment type="pathway">
    <text evidence="9">Amino-acid biosynthesis; L-arginine biosynthesis; N(2)-acetyl-L-ornithine from L-glutamate: step 1/4.</text>
</comment>
<keyword evidence="9" id="KW-0511">Multifunctional enzyme</keyword>
<accession>A0A3M5E7E5</accession>
<feature type="binding site" evidence="9">
    <location>
        <position position="597"/>
    </location>
    <ligand>
        <name>substrate</name>
    </ligand>
</feature>
<feature type="region of interest" description="Disordered" evidence="10">
    <location>
        <begin position="1"/>
        <end position="124"/>
    </location>
</feature>
<evidence type="ECO:0000313" key="12">
    <source>
        <dbReference type="Proteomes" id="UP000270834"/>
    </source>
</evidence>
<dbReference type="InterPro" id="IPR016117">
    <property type="entry name" value="ArgJ-like_dom_sf"/>
</dbReference>
<dbReference type="EC" id="2.3.1.1" evidence="9"/>
<dbReference type="GO" id="GO:0006592">
    <property type="term" value="P:ornithine biosynthetic process"/>
    <property type="evidence" value="ECO:0007669"/>
    <property type="project" value="TreeGrafter"/>
</dbReference>
<dbReference type="GO" id="GO:0006526">
    <property type="term" value="P:L-arginine biosynthetic process"/>
    <property type="evidence" value="ECO:0007669"/>
    <property type="project" value="UniProtKB-UniRule"/>
</dbReference>